<evidence type="ECO:0000256" key="1">
    <source>
        <dbReference type="SAM" id="MobiDB-lite"/>
    </source>
</evidence>
<name>A0AA39K2A6_9AGAR</name>
<gene>
    <name evidence="2" type="ORF">EV421DRAFT_1897295</name>
</gene>
<evidence type="ECO:0000313" key="2">
    <source>
        <dbReference type="EMBL" id="KAK0453276.1"/>
    </source>
</evidence>
<organism evidence="2 3">
    <name type="scientific">Armillaria borealis</name>
    <dbReference type="NCBI Taxonomy" id="47425"/>
    <lineage>
        <taxon>Eukaryota</taxon>
        <taxon>Fungi</taxon>
        <taxon>Dikarya</taxon>
        <taxon>Basidiomycota</taxon>
        <taxon>Agaricomycotina</taxon>
        <taxon>Agaricomycetes</taxon>
        <taxon>Agaricomycetidae</taxon>
        <taxon>Agaricales</taxon>
        <taxon>Marasmiineae</taxon>
        <taxon>Physalacriaceae</taxon>
        <taxon>Armillaria</taxon>
    </lineage>
</organism>
<feature type="region of interest" description="Disordered" evidence="1">
    <location>
        <begin position="88"/>
        <end position="152"/>
    </location>
</feature>
<protein>
    <submittedName>
        <fullName evidence="2">Uncharacterized protein</fullName>
    </submittedName>
</protein>
<reference evidence="2" key="1">
    <citation type="submission" date="2023-06" db="EMBL/GenBank/DDBJ databases">
        <authorList>
            <consortium name="Lawrence Berkeley National Laboratory"/>
            <person name="Ahrendt S."/>
            <person name="Sahu N."/>
            <person name="Indic B."/>
            <person name="Wong-Bajracharya J."/>
            <person name="Merenyi Z."/>
            <person name="Ke H.-M."/>
            <person name="Monk M."/>
            <person name="Kocsube S."/>
            <person name="Drula E."/>
            <person name="Lipzen A."/>
            <person name="Balint B."/>
            <person name="Henrissat B."/>
            <person name="Andreopoulos B."/>
            <person name="Martin F.M."/>
            <person name="Harder C.B."/>
            <person name="Rigling D."/>
            <person name="Ford K.L."/>
            <person name="Foster G.D."/>
            <person name="Pangilinan J."/>
            <person name="Papanicolaou A."/>
            <person name="Barry K."/>
            <person name="LaButti K."/>
            <person name="Viragh M."/>
            <person name="Koriabine M."/>
            <person name="Yan M."/>
            <person name="Riley R."/>
            <person name="Champramary S."/>
            <person name="Plett K.L."/>
            <person name="Tsai I.J."/>
            <person name="Slot J."/>
            <person name="Sipos G."/>
            <person name="Plett J."/>
            <person name="Nagy L.G."/>
            <person name="Grigoriev I.V."/>
        </authorList>
    </citation>
    <scope>NUCLEOTIDE SEQUENCE</scope>
    <source>
        <strain evidence="2">FPL87.14</strain>
    </source>
</reference>
<dbReference type="AlphaFoldDB" id="A0AA39K2A6"/>
<dbReference type="Proteomes" id="UP001175226">
    <property type="component" value="Unassembled WGS sequence"/>
</dbReference>
<accession>A0AA39K2A6</accession>
<keyword evidence="3" id="KW-1185">Reference proteome</keyword>
<comment type="caution">
    <text evidence="2">The sequence shown here is derived from an EMBL/GenBank/DDBJ whole genome shotgun (WGS) entry which is preliminary data.</text>
</comment>
<proteinExistence type="predicted"/>
<dbReference type="EMBL" id="JAUEPT010000003">
    <property type="protein sequence ID" value="KAK0453276.1"/>
    <property type="molecule type" value="Genomic_DNA"/>
</dbReference>
<sequence length="235" mass="26209">MPPARINKLNIVLTDDHYSAVPSPVSVLFNDDAWCCIIECRCSLKRRPHIRRRFGRRIIRRLPKVPVQTAAAAAAPVVRRLPVPPSERKIRKLPVPPPSRSADTRVKPRTLPTLPPKSTIRRLPTPPPLKPRSVTQPRKVPGRPLPLVSFPTTPSVTCSTPMLMQSMSSRASAGGHADEMLLSPLIDWDVVMEEIIYRNSNASSTAADAKKARREEVVFHGKNGSWMRASFTRTL</sequence>
<evidence type="ECO:0000313" key="3">
    <source>
        <dbReference type="Proteomes" id="UP001175226"/>
    </source>
</evidence>